<evidence type="ECO:0000256" key="6">
    <source>
        <dbReference type="ARBA" id="ARBA00022519"/>
    </source>
</evidence>
<comment type="caution">
    <text evidence="11">The sequence shown here is derived from an EMBL/GenBank/DDBJ whole genome shotgun (WGS) entry which is preliminary data.</text>
</comment>
<dbReference type="OrthoDB" id="9794345at2"/>
<dbReference type="GO" id="GO:0015627">
    <property type="term" value="C:type II protein secretion system complex"/>
    <property type="evidence" value="ECO:0007669"/>
    <property type="project" value="InterPro"/>
</dbReference>
<dbReference type="Proteomes" id="UP000266693">
    <property type="component" value="Unassembled WGS sequence"/>
</dbReference>
<sequence length="258" mass="27453">MPTVLTDSLPDTCVRRISRSSSAIAFHVLVRLLRAWRLWCGNVKEPSTRLTQTAACRTAIFRRHGGPAAPAQGFTLVELMVALLVFGMIAGAGALLLATGVDSQARVAERLDASAQLRRAHALLSADMAQAVARPTRGGPTGQRPAFAGGGAGPIALLVRAGWDNPGGDPRPNLQRVEYRVEGGRLMRLTAAALDGGEPGNPLVLVEGVRVATARYRADEGWRDVWDPVDPTLLPRAIEINLTLAGGRSLTQRFMVAA</sequence>
<evidence type="ECO:0000313" key="11">
    <source>
        <dbReference type="EMBL" id="RHW16962.1"/>
    </source>
</evidence>
<evidence type="ECO:0000256" key="5">
    <source>
        <dbReference type="ARBA" id="ARBA00022481"/>
    </source>
</evidence>
<reference evidence="11 12" key="1">
    <citation type="submission" date="2018-08" db="EMBL/GenBank/DDBJ databases">
        <title>The multiple taxonomic identification of Sphingomonas gilva.</title>
        <authorList>
            <person name="Zhu D."/>
            <person name="Zheng S."/>
        </authorList>
    </citation>
    <scope>NUCLEOTIDE SEQUENCE [LARGE SCALE GENOMIC DNA]</scope>
    <source>
        <strain evidence="11 12">ZDH117</strain>
    </source>
</reference>
<feature type="transmembrane region" description="Helical" evidence="10">
    <location>
        <begin position="79"/>
        <end position="101"/>
    </location>
</feature>
<evidence type="ECO:0000256" key="7">
    <source>
        <dbReference type="ARBA" id="ARBA00022692"/>
    </source>
</evidence>
<proteinExistence type="inferred from homology"/>
<dbReference type="NCBIfam" id="TIGR01711">
    <property type="entry name" value="gspJ"/>
    <property type="match status" value="1"/>
</dbReference>
<keyword evidence="8 10" id="KW-1133">Transmembrane helix</keyword>
<dbReference type="Gene3D" id="3.10.610.10">
    <property type="entry name" value="GSPII I/J protein-like"/>
    <property type="match status" value="1"/>
</dbReference>
<keyword evidence="9 10" id="KW-0472">Membrane</keyword>
<dbReference type="InterPro" id="IPR045584">
    <property type="entry name" value="Pilin-like"/>
</dbReference>
<evidence type="ECO:0000313" key="12">
    <source>
        <dbReference type="Proteomes" id="UP000266693"/>
    </source>
</evidence>
<keyword evidence="12" id="KW-1185">Reference proteome</keyword>
<keyword evidence="5" id="KW-0488">Methylation</keyword>
<dbReference type="AlphaFoldDB" id="A0A396RP20"/>
<dbReference type="PANTHER" id="PTHR39583:SF2">
    <property type="entry name" value="TYPE II SECRETION SYSTEM PROTEIN J"/>
    <property type="match status" value="1"/>
</dbReference>
<dbReference type="SUPFAM" id="SSF54523">
    <property type="entry name" value="Pili subunits"/>
    <property type="match status" value="1"/>
</dbReference>
<gene>
    <name evidence="11" type="primary">gspJ</name>
    <name evidence="11" type="ORF">D1610_12550</name>
</gene>
<evidence type="ECO:0000256" key="3">
    <source>
        <dbReference type="ARBA" id="ARBA00021539"/>
    </source>
</evidence>
<protein>
    <recommendedName>
        <fullName evidence="3">Type II secretion system protein J</fullName>
    </recommendedName>
</protein>
<dbReference type="InterPro" id="IPR012902">
    <property type="entry name" value="N_methyl_site"/>
</dbReference>
<dbReference type="RefSeq" id="WP_118864543.1">
    <property type="nucleotide sequence ID" value="NZ_QWLV01000006.1"/>
</dbReference>
<keyword evidence="7 10" id="KW-0812">Transmembrane</keyword>
<dbReference type="GO" id="GO:0015628">
    <property type="term" value="P:protein secretion by the type II secretion system"/>
    <property type="evidence" value="ECO:0007669"/>
    <property type="project" value="InterPro"/>
</dbReference>
<comment type="subcellular location">
    <subcellularLocation>
        <location evidence="1">Cell inner membrane</location>
        <topology evidence="1">Single-pass membrane protein</topology>
    </subcellularLocation>
</comment>
<accession>A0A396RP20</accession>
<dbReference type="Pfam" id="PF11612">
    <property type="entry name" value="T2SSJ"/>
    <property type="match status" value="1"/>
</dbReference>
<comment type="similarity">
    <text evidence="2">Belongs to the GSP J family.</text>
</comment>
<organism evidence="11 12">
    <name type="scientific">Sphingomonas gilva</name>
    <dbReference type="NCBI Taxonomy" id="2305907"/>
    <lineage>
        <taxon>Bacteria</taxon>
        <taxon>Pseudomonadati</taxon>
        <taxon>Pseudomonadota</taxon>
        <taxon>Alphaproteobacteria</taxon>
        <taxon>Sphingomonadales</taxon>
        <taxon>Sphingomonadaceae</taxon>
        <taxon>Sphingomonas</taxon>
    </lineage>
</organism>
<dbReference type="PANTHER" id="PTHR39583">
    <property type="entry name" value="TYPE II SECRETION SYSTEM PROTEIN J-RELATED"/>
    <property type="match status" value="1"/>
</dbReference>
<evidence type="ECO:0000256" key="8">
    <source>
        <dbReference type="ARBA" id="ARBA00022989"/>
    </source>
</evidence>
<evidence type="ECO:0000256" key="1">
    <source>
        <dbReference type="ARBA" id="ARBA00004377"/>
    </source>
</evidence>
<dbReference type="Pfam" id="PF07963">
    <property type="entry name" value="N_methyl"/>
    <property type="match status" value="1"/>
</dbReference>
<dbReference type="GO" id="GO:0005886">
    <property type="term" value="C:plasma membrane"/>
    <property type="evidence" value="ECO:0007669"/>
    <property type="project" value="UniProtKB-SubCell"/>
</dbReference>
<evidence type="ECO:0000256" key="2">
    <source>
        <dbReference type="ARBA" id="ARBA00011084"/>
    </source>
</evidence>
<dbReference type="InterPro" id="IPR010055">
    <property type="entry name" value="T2SS_protein-GspJ"/>
</dbReference>
<dbReference type="InterPro" id="IPR051621">
    <property type="entry name" value="T2SS_protein_J"/>
</dbReference>
<evidence type="ECO:0000256" key="4">
    <source>
        <dbReference type="ARBA" id="ARBA00022475"/>
    </source>
</evidence>
<dbReference type="EMBL" id="QWLV01000006">
    <property type="protein sequence ID" value="RHW16962.1"/>
    <property type="molecule type" value="Genomic_DNA"/>
</dbReference>
<name>A0A396RP20_9SPHN</name>
<evidence type="ECO:0000256" key="9">
    <source>
        <dbReference type="ARBA" id="ARBA00023136"/>
    </source>
</evidence>
<keyword evidence="4" id="KW-1003">Cell membrane</keyword>
<evidence type="ECO:0000256" key="10">
    <source>
        <dbReference type="SAM" id="Phobius"/>
    </source>
</evidence>
<dbReference type="NCBIfam" id="TIGR02532">
    <property type="entry name" value="IV_pilin_GFxxxE"/>
    <property type="match status" value="1"/>
</dbReference>
<keyword evidence="6" id="KW-0997">Cell inner membrane</keyword>